<feature type="transmembrane region" description="Helical" evidence="1">
    <location>
        <begin position="102"/>
        <end position="127"/>
    </location>
</feature>
<feature type="transmembrane region" description="Helical" evidence="1">
    <location>
        <begin position="56"/>
        <end position="77"/>
    </location>
</feature>
<dbReference type="AlphaFoldDB" id="A0A6A4GT19"/>
<accession>A0A6A4GT19</accession>
<evidence type="ECO:0000313" key="3">
    <source>
        <dbReference type="Proteomes" id="UP000799118"/>
    </source>
</evidence>
<reference evidence="2" key="1">
    <citation type="journal article" date="2019" name="Environ. Microbiol.">
        <title>Fungal ecological strategies reflected in gene transcription - a case study of two litter decomposers.</title>
        <authorList>
            <person name="Barbi F."/>
            <person name="Kohler A."/>
            <person name="Barry K."/>
            <person name="Baskaran P."/>
            <person name="Daum C."/>
            <person name="Fauchery L."/>
            <person name="Ihrmark K."/>
            <person name="Kuo A."/>
            <person name="LaButti K."/>
            <person name="Lipzen A."/>
            <person name="Morin E."/>
            <person name="Grigoriev I.V."/>
            <person name="Henrissat B."/>
            <person name="Lindahl B."/>
            <person name="Martin F."/>
        </authorList>
    </citation>
    <scope>NUCLEOTIDE SEQUENCE</scope>
    <source>
        <strain evidence="2">JB14</strain>
    </source>
</reference>
<dbReference type="EMBL" id="ML769719">
    <property type="protein sequence ID" value="KAE9388939.1"/>
    <property type="molecule type" value="Genomic_DNA"/>
</dbReference>
<evidence type="ECO:0000313" key="2">
    <source>
        <dbReference type="EMBL" id="KAE9388939.1"/>
    </source>
</evidence>
<dbReference type="OrthoDB" id="3174341at2759"/>
<feature type="transmembrane region" description="Helical" evidence="1">
    <location>
        <begin position="218"/>
        <end position="239"/>
    </location>
</feature>
<keyword evidence="3" id="KW-1185">Reference proteome</keyword>
<organism evidence="2 3">
    <name type="scientific">Gymnopus androsaceus JB14</name>
    <dbReference type="NCBI Taxonomy" id="1447944"/>
    <lineage>
        <taxon>Eukaryota</taxon>
        <taxon>Fungi</taxon>
        <taxon>Dikarya</taxon>
        <taxon>Basidiomycota</taxon>
        <taxon>Agaricomycotina</taxon>
        <taxon>Agaricomycetes</taxon>
        <taxon>Agaricomycetidae</taxon>
        <taxon>Agaricales</taxon>
        <taxon>Marasmiineae</taxon>
        <taxon>Omphalotaceae</taxon>
        <taxon>Gymnopus</taxon>
    </lineage>
</organism>
<keyword evidence="1" id="KW-0472">Membrane</keyword>
<feature type="transmembrane region" description="Helical" evidence="1">
    <location>
        <begin position="23"/>
        <end position="44"/>
    </location>
</feature>
<keyword evidence="1" id="KW-1133">Transmembrane helix</keyword>
<dbReference type="Proteomes" id="UP000799118">
    <property type="component" value="Unassembled WGS sequence"/>
</dbReference>
<gene>
    <name evidence="2" type="ORF">BT96DRAFT_416450</name>
</gene>
<sequence>MSSNITISLADVTTLQQYIIDTAVGMGVWGINTTLFMMSTYTLMKQGIPTSRPRQVLLVVSILMYIGACASELVYLFKFTSSIQNLGNPQALAPSQFLEPNAGYYCDIIFARINLILSDGVVCWRAWVLYPLNKTVRGVLALCMLGSITAAVTTAILEIELVFNTRGTSGITISNLSIYLPLLLTNIVATVLVGYKFWRYRREIKVQIISNSRKQTTLVESIFVLLIESGVLYCIYWIPSMISGISTLSFLSTELFQCTLPQLPVIYFMTVILVVSMQKSTSPVHSLFNSQQSQQMSNLDFALPPSSSEQERSFYGPGIGPQIGESFVAN</sequence>
<feature type="transmembrane region" description="Helical" evidence="1">
    <location>
        <begin position="259"/>
        <end position="277"/>
    </location>
</feature>
<evidence type="ECO:0000256" key="1">
    <source>
        <dbReference type="SAM" id="Phobius"/>
    </source>
</evidence>
<feature type="transmembrane region" description="Helical" evidence="1">
    <location>
        <begin position="139"/>
        <end position="157"/>
    </location>
</feature>
<protein>
    <submittedName>
        <fullName evidence="2">Uncharacterized protein</fullName>
    </submittedName>
</protein>
<proteinExistence type="predicted"/>
<feature type="transmembrane region" description="Helical" evidence="1">
    <location>
        <begin position="177"/>
        <end position="198"/>
    </location>
</feature>
<name>A0A6A4GT19_9AGAR</name>
<keyword evidence="1" id="KW-0812">Transmembrane</keyword>